<keyword evidence="3" id="KW-0472">Membrane</keyword>
<feature type="transmembrane region" description="Helical" evidence="3">
    <location>
        <begin position="519"/>
        <end position="540"/>
    </location>
</feature>
<dbReference type="InterPro" id="IPR036259">
    <property type="entry name" value="MFS_trans_sf"/>
</dbReference>
<feature type="transmembrane region" description="Helical" evidence="3">
    <location>
        <begin position="909"/>
        <end position="928"/>
    </location>
</feature>
<dbReference type="EMBL" id="JAIFRP010000006">
    <property type="protein sequence ID" value="KAK2588247.1"/>
    <property type="molecule type" value="Genomic_DNA"/>
</dbReference>
<feature type="compositionally biased region" description="Basic and acidic residues" evidence="2">
    <location>
        <begin position="85"/>
        <end position="97"/>
    </location>
</feature>
<sequence length="1043" mass="115392">MRAQDARRGETYVWIDSEWTSDKSFVDEAIVEACMLRRPTFDVSEHGWKVLMLHLKAKIMADLSRTKYVVGDCDNNTDRLSTSLRRSENDDPNDRGHGNINNNNSSNNNNNNNIDGNTSSAIDVYSDKDLINYRLAPNDSKNLYPSNNHRPKRAPIVGWHDGSPTVFPSSPCKTPDAGSLDRIEIDGRTNESLSSKSSGISQDSGNTEDLSSLADERLLESTPARTIDRSVESLSPDKDTLLTMSPDTFGRNRALSLGDDLEDKFDFLSPGTDCTDDNRIFSTTPAFANSTVGSSPRKSPAAIISKEKNDDSIVPIIISNPGYQPDGKDHSDFGSAIDLENDLESTIPDNKASKKPKIPDGGWGWVVVFSSLVISMIADGVSFSFGLLYIEFLKEFGASKAKTAWIGSLFMAVPLLSGPVMSALVDRYGCRKMTIAGGLISGLGFVLSCFSDSIEVMYLTFGVIAGLGLGLCYVTAVVSIAYWFDKKRTLAVGLGACGTGIGTFVYAPMTTFFIEEYGWRGTCLMLAGTFFNMIVCGAVMRDPEWWILEQRKQALDSPKKSTTKSDAGGSSRAFSDDFPGVEELKQMLTSGKTEYLLQSLGTSTATPNRAATRGSTFRSVVNLPTFVKECEKVPLEVLESLSSNSRLYNVILENYPNLLKCRSYSDKLADDPKENGYNKAGVTMSMRVKKAEENVYPGHEINVKINCDNKILKEVDEASHFINKDVVLPMTDTERAKSMSRHQIPGLTDGVVRTDSLPWLRRQFSTNTHYFKDIRVHRNSVMYRGAALNLHKYRLRASSCPNIYKNSMTTLAKESEEKWYSELVNLLKGMMDFSMFLELHFLLMSLSTILLFTWFIVPYFYLAEHLTRNGYSESDGANLLSIIGITNTIGMIGLGWAGDQPWMNVSKTYSWCLAICGVSTILMSTFTLHYVPLMITSAAFGLFFASSFSFTPVILVELIPLERFTTAYGLTLLCQGIGNLLGPPLAGWLFDITDSWELSFMMAGAWIIVAGVLIGIIPFSKNRKIWGSGPIEMERLNLTQNQA</sequence>
<feature type="transmembrane region" description="Helical" evidence="3">
    <location>
        <begin position="934"/>
        <end position="955"/>
    </location>
</feature>
<dbReference type="SUPFAM" id="SSF103473">
    <property type="entry name" value="MFS general substrate transporter"/>
    <property type="match status" value="1"/>
</dbReference>
<comment type="subcellular location">
    <subcellularLocation>
        <location evidence="1">Membrane</location>
        <topology evidence="1">Multi-pass membrane protein</topology>
    </subcellularLocation>
</comment>
<evidence type="ECO:0000256" key="3">
    <source>
        <dbReference type="SAM" id="Phobius"/>
    </source>
</evidence>
<dbReference type="GO" id="GO:0008028">
    <property type="term" value="F:monocarboxylic acid transmembrane transporter activity"/>
    <property type="evidence" value="ECO:0007669"/>
    <property type="project" value="TreeGrafter"/>
</dbReference>
<feature type="transmembrane region" description="Helical" evidence="3">
    <location>
        <begin position="836"/>
        <end position="857"/>
    </location>
</feature>
<reference evidence="5" key="1">
    <citation type="submission" date="2021-08" db="EMBL/GenBank/DDBJ databases">
        <authorList>
            <person name="Misof B."/>
            <person name="Oliver O."/>
            <person name="Podsiadlowski L."/>
            <person name="Donath A."/>
            <person name="Peters R."/>
            <person name="Mayer C."/>
            <person name="Rust J."/>
            <person name="Gunkel S."/>
            <person name="Lesny P."/>
            <person name="Martin S."/>
            <person name="Oeyen J.P."/>
            <person name="Petersen M."/>
            <person name="Panagiotis P."/>
            <person name="Wilbrandt J."/>
            <person name="Tanja T."/>
        </authorList>
    </citation>
    <scope>NUCLEOTIDE SEQUENCE</scope>
    <source>
        <strain evidence="5">GBR_01_08_01A</strain>
        <tissue evidence="5">Thorax + abdomen</tissue>
    </source>
</reference>
<feature type="transmembrane region" description="Helical" evidence="3">
    <location>
        <begin position="877"/>
        <end position="897"/>
    </location>
</feature>
<feature type="transmembrane region" description="Helical" evidence="3">
    <location>
        <begin position="456"/>
        <end position="483"/>
    </location>
</feature>
<evidence type="ECO:0000313" key="6">
    <source>
        <dbReference type="Proteomes" id="UP001258017"/>
    </source>
</evidence>
<feature type="transmembrane region" description="Helical" evidence="3">
    <location>
        <begin position="363"/>
        <end position="390"/>
    </location>
</feature>
<dbReference type="PANTHER" id="PTHR11360">
    <property type="entry name" value="MONOCARBOXYLATE TRANSPORTER"/>
    <property type="match status" value="1"/>
</dbReference>
<dbReference type="PANTHER" id="PTHR11360:SF111">
    <property type="entry name" value="CHASKI, ISOFORM A"/>
    <property type="match status" value="1"/>
</dbReference>
<dbReference type="Proteomes" id="UP001258017">
    <property type="component" value="Unassembled WGS sequence"/>
</dbReference>
<feature type="transmembrane region" description="Helical" evidence="3">
    <location>
        <begin position="967"/>
        <end position="986"/>
    </location>
</feature>
<keyword evidence="3" id="KW-1133">Transmembrane helix</keyword>
<dbReference type="Pfam" id="PF07690">
    <property type="entry name" value="MFS_1"/>
    <property type="match status" value="2"/>
</dbReference>
<name>A0AAD9RYF0_9HYME</name>
<evidence type="ECO:0000313" key="5">
    <source>
        <dbReference type="EMBL" id="KAK2588247.1"/>
    </source>
</evidence>
<evidence type="ECO:0000259" key="4">
    <source>
        <dbReference type="PROSITE" id="PS50850"/>
    </source>
</evidence>
<keyword evidence="6" id="KW-1185">Reference proteome</keyword>
<feature type="transmembrane region" description="Helical" evidence="3">
    <location>
        <begin position="490"/>
        <end position="507"/>
    </location>
</feature>
<keyword evidence="3" id="KW-0812">Transmembrane</keyword>
<dbReference type="InterPro" id="IPR050327">
    <property type="entry name" value="Proton-linked_MCT"/>
</dbReference>
<feature type="region of interest" description="Disordered" evidence="2">
    <location>
        <begin position="154"/>
        <end position="210"/>
    </location>
</feature>
<dbReference type="AlphaFoldDB" id="A0AAD9RYF0"/>
<feature type="domain" description="Major facilitator superfamily (MFS) profile" evidence="4">
    <location>
        <begin position="364"/>
        <end position="1022"/>
    </location>
</feature>
<accession>A0AAD9RYF0</accession>
<dbReference type="InterPro" id="IPR011701">
    <property type="entry name" value="MFS"/>
</dbReference>
<gene>
    <name evidence="5" type="ORF">KPH14_004277</name>
</gene>
<feature type="compositionally biased region" description="Basic and acidic residues" evidence="2">
    <location>
        <begin position="179"/>
        <end position="189"/>
    </location>
</feature>
<protein>
    <recommendedName>
        <fullName evidence="4">Major facilitator superfamily (MFS) profile domain-containing protein</fullName>
    </recommendedName>
</protein>
<evidence type="ECO:0000256" key="2">
    <source>
        <dbReference type="SAM" id="MobiDB-lite"/>
    </source>
</evidence>
<dbReference type="CDD" id="cd17352">
    <property type="entry name" value="MFS_MCT_SLC16"/>
    <property type="match status" value="1"/>
</dbReference>
<feature type="transmembrane region" description="Helical" evidence="3">
    <location>
        <begin position="433"/>
        <end position="450"/>
    </location>
</feature>
<dbReference type="GO" id="GO:0016020">
    <property type="term" value="C:membrane"/>
    <property type="evidence" value="ECO:0007669"/>
    <property type="project" value="UniProtKB-SubCell"/>
</dbReference>
<comment type="caution">
    <text evidence="5">The sequence shown here is derived from an EMBL/GenBank/DDBJ whole genome shotgun (WGS) entry which is preliminary data.</text>
</comment>
<feature type="region of interest" description="Disordered" evidence="2">
    <location>
        <begin position="79"/>
        <end position="120"/>
    </location>
</feature>
<feature type="compositionally biased region" description="Low complexity" evidence="2">
    <location>
        <begin position="99"/>
        <end position="114"/>
    </location>
</feature>
<dbReference type="Gene3D" id="1.20.1250.20">
    <property type="entry name" value="MFS general substrate transporter like domains"/>
    <property type="match status" value="2"/>
</dbReference>
<evidence type="ECO:0000256" key="1">
    <source>
        <dbReference type="ARBA" id="ARBA00004141"/>
    </source>
</evidence>
<feature type="transmembrane region" description="Helical" evidence="3">
    <location>
        <begin position="998"/>
        <end position="1019"/>
    </location>
</feature>
<dbReference type="PROSITE" id="PS50850">
    <property type="entry name" value="MFS"/>
    <property type="match status" value="1"/>
</dbReference>
<feature type="compositionally biased region" description="Low complexity" evidence="2">
    <location>
        <begin position="192"/>
        <end position="204"/>
    </location>
</feature>
<organism evidence="5 6">
    <name type="scientific">Odynerus spinipes</name>
    <dbReference type="NCBI Taxonomy" id="1348599"/>
    <lineage>
        <taxon>Eukaryota</taxon>
        <taxon>Metazoa</taxon>
        <taxon>Ecdysozoa</taxon>
        <taxon>Arthropoda</taxon>
        <taxon>Hexapoda</taxon>
        <taxon>Insecta</taxon>
        <taxon>Pterygota</taxon>
        <taxon>Neoptera</taxon>
        <taxon>Endopterygota</taxon>
        <taxon>Hymenoptera</taxon>
        <taxon>Apocrita</taxon>
        <taxon>Aculeata</taxon>
        <taxon>Vespoidea</taxon>
        <taxon>Vespidae</taxon>
        <taxon>Eumeninae</taxon>
        <taxon>Odynerus</taxon>
    </lineage>
</organism>
<dbReference type="InterPro" id="IPR020846">
    <property type="entry name" value="MFS_dom"/>
</dbReference>
<feature type="transmembrane region" description="Helical" evidence="3">
    <location>
        <begin position="402"/>
        <end position="421"/>
    </location>
</feature>
<reference evidence="5" key="2">
    <citation type="journal article" date="2023" name="Commun. Biol.">
        <title>Intrasexual cuticular hydrocarbon dimorphism in a wasp sheds light on hydrocarbon biosynthesis genes in Hymenoptera.</title>
        <authorList>
            <person name="Moris V.C."/>
            <person name="Podsiadlowski L."/>
            <person name="Martin S."/>
            <person name="Oeyen J.P."/>
            <person name="Donath A."/>
            <person name="Petersen M."/>
            <person name="Wilbrandt J."/>
            <person name="Misof B."/>
            <person name="Liedtke D."/>
            <person name="Thamm M."/>
            <person name="Scheiner R."/>
            <person name="Schmitt T."/>
            <person name="Niehuis O."/>
        </authorList>
    </citation>
    <scope>NUCLEOTIDE SEQUENCE</scope>
    <source>
        <strain evidence="5">GBR_01_08_01A</strain>
    </source>
</reference>
<proteinExistence type="predicted"/>